<name>A0A4D7JKI5_9BACT</name>
<evidence type="ECO:0000256" key="1">
    <source>
        <dbReference type="SAM" id="Phobius"/>
    </source>
</evidence>
<protein>
    <submittedName>
        <fullName evidence="2">Uncharacterized protein</fullName>
    </submittedName>
</protein>
<keyword evidence="1" id="KW-0812">Transmembrane</keyword>
<keyword evidence="3" id="KW-1185">Reference proteome</keyword>
<proteinExistence type="predicted"/>
<evidence type="ECO:0000313" key="3">
    <source>
        <dbReference type="Proteomes" id="UP000298616"/>
    </source>
</evidence>
<keyword evidence="1" id="KW-0472">Membrane</keyword>
<reference evidence="2 3" key="1">
    <citation type="submission" date="2018-04" db="EMBL/GenBank/DDBJ databases">
        <title>Complete genome uncultured novel isolate.</title>
        <authorList>
            <person name="Merlino G."/>
        </authorList>
    </citation>
    <scope>NUCLEOTIDE SEQUENCE [LARGE SCALE GENOMIC DNA]</scope>
    <source>
        <strain evidence="3">R1DC9</strain>
    </source>
</reference>
<organism evidence="2 3">
    <name type="scientific">Mangrovivirga cuniculi</name>
    <dbReference type="NCBI Taxonomy" id="2715131"/>
    <lineage>
        <taxon>Bacteria</taxon>
        <taxon>Pseudomonadati</taxon>
        <taxon>Bacteroidota</taxon>
        <taxon>Cytophagia</taxon>
        <taxon>Cytophagales</taxon>
        <taxon>Mangrovivirgaceae</taxon>
        <taxon>Mangrovivirga</taxon>
    </lineage>
</organism>
<dbReference type="Proteomes" id="UP000298616">
    <property type="component" value="Chromosome"/>
</dbReference>
<dbReference type="EMBL" id="CP028923">
    <property type="protein sequence ID" value="QCK13990.1"/>
    <property type="molecule type" value="Genomic_DNA"/>
</dbReference>
<dbReference type="AlphaFoldDB" id="A0A4D7JKI5"/>
<feature type="transmembrane region" description="Helical" evidence="1">
    <location>
        <begin position="43"/>
        <end position="64"/>
    </location>
</feature>
<evidence type="ECO:0000313" key="2">
    <source>
        <dbReference type="EMBL" id="QCK13990.1"/>
    </source>
</evidence>
<gene>
    <name evidence="2" type="ORF">DCC35_04095</name>
</gene>
<keyword evidence="1" id="KW-1133">Transmembrane helix</keyword>
<sequence>MPKNKDYLKGYYLTSFAFLAIISVVFFIIFGVRMILGYEPFRLTKLIVLICIGIFFRAMSYFIYRSDG</sequence>
<dbReference type="KEGG" id="fpf:DCC35_04095"/>
<accession>A0A4D7JKI5</accession>
<feature type="transmembrane region" description="Helical" evidence="1">
    <location>
        <begin position="12"/>
        <end position="36"/>
    </location>
</feature>